<keyword evidence="3 5" id="KW-1133">Transmembrane helix</keyword>
<feature type="transmembrane region" description="Helical" evidence="5">
    <location>
        <begin position="142"/>
        <end position="165"/>
    </location>
</feature>
<comment type="subcellular location">
    <subcellularLocation>
        <location evidence="1">Membrane</location>
        <topology evidence="1">Multi-pass membrane protein</topology>
    </subcellularLocation>
</comment>
<dbReference type="Pfam" id="PF12698">
    <property type="entry name" value="ABC2_membrane_3"/>
    <property type="match status" value="1"/>
</dbReference>
<reference evidence="7 8" key="1">
    <citation type="submission" date="2024-09" db="EMBL/GenBank/DDBJ databases">
        <authorList>
            <person name="Lee S.D."/>
        </authorList>
    </citation>
    <scope>NUCLEOTIDE SEQUENCE [LARGE SCALE GENOMIC DNA]</scope>
    <source>
        <strain evidence="7 8">N1-5</strain>
    </source>
</reference>
<dbReference type="PANTHER" id="PTHR43027:SF2">
    <property type="entry name" value="TRANSPORT PERMEASE PROTEIN"/>
    <property type="match status" value="1"/>
</dbReference>
<sequence>MTATRARNRLAALGRAEATLLLRNRTALATALLLPAGMVAAWRPALGGLAAGGSSAGVDADRLLVSSGIGFILLFAVYYNLVAAYVARRESLVLKRLRTGEPTDPEILAGTALPAAAVAVAQCLALVAAGTVLLHLPLPRRPVLLLAGVALGVVLMAALAAASTVVTRSVELAQLTTAPLLAVSALGSGLLLPLRSLPHPLGEVCRWLPLTPVLDLVRTGWLGGTPADPAEPLLALGAALAWTLLAVFAVHRWFRWEPRR</sequence>
<dbReference type="InterPro" id="IPR052902">
    <property type="entry name" value="ABC-2_transporter"/>
</dbReference>
<evidence type="ECO:0000256" key="3">
    <source>
        <dbReference type="ARBA" id="ARBA00022989"/>
    </source>
</evidence>
<evidence type="ECO:0000259" key="6">
    <source>
        <dbReference type="Pfam" id="PF12698"/>
    </source>
</evidence>
<dbReference type="Proteomes" id="UP001592528">
    <property type="component" value="Unassembled WGS sequence"/>
</dbReference>
<organism evidence="7 8">
    <name type="scientific">Streptacidiphilus cavernicola</name>
    <dbReference type="NCBI Taxonomy" id="3342716"/>
    <lineage>
        <taxon>Bacteria</taxon>
        <taxon>Bacillati</taxon>
        <taxon>Actinomycetota</taxon>
        <taxon>Actinomycetes</taxon>
        <taxon>Kitasatosporales</taxon>
        <taxon>Streptomycetaceae</taxon>
        <taxon>Streptacidiphilus</taxon>
    </lineage>
</organism>
<feature type="transmembrane region" description="Helical" evidence="5">
    <location>
        <begin position="233"/>
        <end position="254"/>
    </location>
</feature>
<keyword evidence="2 5" id="KW-0812">Transmembrane</keyword>
<evidence type="ECO:0000256" key="5">
    <source>
        <dbReference type="SAM" id="Phobius"/>
    </source>
</evidence>
<evidence type="ECO:0000256" key="1">
    <source>
        <dbReference type="ARBA" id="ARBA00004141"/>
    </source>
</evidence>
<keyword evidence="4 5" id="KW-0472">Membrane</keyword>
<accession>A0ABV6UJZ9</accession>
<evidence type="ECO:0000313" key="8">
    <source>
        <dbReference type="Proteomes" id="UP001592528"/>
    </source>
</evidence>
<feature type="transmembrane region" description="Helical" evidence="5">
    <location>
        <begin position="65"/>
        <end position="86"/>
    </location>
</feature>
<proteinExistence type="predicted"/>
<keyword evidence="8" id="KW-1185">Reference proteome</keyword>
<feature type="domain" description="ABC-2 type transporter transmembrane" evidence="6">
    <location>
        <begin position="63"/>
        <end position="246"/>
    </location>
</feature>
<feature type="transmembrane region" description="Helical" evidence="5">
    <location>
        <begin position="107"/>
        <end position="136"/>
    </location>
</feature>
<evidence type="ECO:0000256" key="2">
    <source>
        <dbReference type="ARBA" id="ARBA00022692"/>
    </source>
</evidence>
<dbReference type="EMBL" id="JBHEZZ010000004">
    <property type="protein sequence ID" value="MFC1401762.1"/>
    <property type="molecule type" value="Genomic_DNA"/>
</dbReference>
<comment type="caution">
    <text evidence="7">The sequence shown here is derived from an EMBL/GenBank/DDBJ whole genome shotgun (WGS) entry which is preliminary data.</text>
</comment>
<dbReference type="InterPro" id="IPR013525">
    <property type="entry name" value="ABC2_TM"/>
</dbReference>
<name>A0ABV6UJZ9_9ACTN</name>
<protein>
    <submittedName>
        <fullName evidence="7">ABC transporter permease</fullName>
    </submittedName>
</protein>
<dbReference type="RefSeq" id="WP_030262196.1">
    <property type="nucleotide sequence ID" value="NZ_JBHEZZ010000004.1"/>
</dbReference>
<evidence type="ECO:0000313" key="7">
    <source>
        <dbReference type="EMBL" id="MFC1401762.1"/>
    </source>
</evidence>
<feature type="transmembrane region" description="Helical" evidence="5">
    <location>
        <begin position="172"/>
        <end position="192"/>
    </location>
</feature>
<dbReference type="PANTHER" id="PTHR43027">
    <property type="entry name" value="DOXORUBICIN RESISTANCE ABC TRANSPORTER PERMEASE PROTEIN DRRC-RELATED"/>
    <property type="match status" value="1"/>
</dbReference>
<evidence type="ECO:0000256" key="4">
    <source>
        <dbReference type="ARBA" id="ARBA00023136"/>
    </source>
</evidence>
<gene>
    <name evidence="7" type="ORF">ACEZDJ_10720</name>
</gene>